<dbReference type="GO" id="GO:0003677">
    <property type="term" value="F:DNA binding"/>
    <property type="evidence" value="ECO:0007669"/>
    <property type="project" value="UniProtKB-KW"/>
</dbReference>
<keyword evidence="2" id="KW-0238">DNA-binding</keyword>
<sequence length="158" mass="17534">MKRTSLAGDSCPVARALDVFGDWWSLLIIRDASLGRRRFGEFQASLGLAKNILTTRLRTLVERGILKMVPASDGSAYQEYVLTPKGHGIFPILVALRQWTEEFDDHPDEIATIMVDRDKGKPVKKLALLSQDGRVLGAADTALKPRPAEKRARRHATA</sequence>
<dbReference type="InterPro" id="IPR036390">
    <property type="entry name" value="WH_DNA-bd_sf"/>
</dbReference>
<name>A0A974ACF7_9BRAD</name>
<dbReference type="InterPro" id="IPR036388">
    <property type="entry name" value="WH-like_DNA-bd_sf"/>
</dbReference>
<dbReference type="InterPro" id="IPR002577">
    <property type="entry name" value="HTH_HxlR"/>
</dbReference>
<evidence type="ECO:0000259" key="4">
    <source>
        <dbReference type="PROSITE" id="PS51118"/>
    </source>
</evidence>
<dbReference type="Pfam" id="PF01638">
    <property type="entry name" value="HxlR"/>
    <property type="match status" value="1"/>
</dbReference>
<gene>
    <name evidence="5" type="ORF">HU230_15495</name>
</gene>
<dbReference type="EMBL" id="JABWSX010000001">
    <property type="protein sequence ID" value="NVL07109.1"/>
    <property type="molecule type" value="Genomic_DNA"/>
</dbReference>
<proteinExistence type="predicted"/>
<evidence type="ECO:0000256" key="2">
    <source>
        <dbReference type="ARBA" id="ARBA00023125"/>
    </source>
</evidence>
<organism evidence="5">
    <name type="scientific">Bradyrhizobium quebecense</name>
    <dbReference type="NCBI Taxonomy" id="2748629"/>
    <lineage>
        <taxon>Bacteria</taxon>
        <taxon>Pseudomonadati</taxon>
        <taxon>Pseudomonadota</taxon>
        <taxon>Alphaproteobacteria</taxon>
        <taxon>Hyphomicrobiales</taxon>
        <taxon>Nitrobacteraceae</taxon>
        <taxon>Bradyrhizobium</taxon>
    </lineage>
</organism>
<dbReference type="PROSITE" id="PS51118">
    <property type="entry name" value="HTH_HXLR"/>
    <property type="match status" value="1"/>
</dbReference>
<dbReference type="PANTHER" id="PTHR33204">
    <property type="entry name" value="TRANSCRIPTIONAL REGULATOR, MARR FAMILY"/>
    <property type="match status" value="1"/>
</dbReference>
<evidence type="ECO:0000256" key="3">
    <source>
        <dbReference type="ARBA" id="ARBA00023163"/>
    </source>
</evidence>
<feature type="domain" description="HTH hxlR-type" evidence="4">
    <location>
        <begin position="11"/>
        <end position="108"/>
    </location>
</feature>
<dbReference type="AlphaFoldDB" id="A0A974ACF7"/>
<evidence type="ECO:0000256" key="1">
    <source>
        <dbReference type="ARBA" id="ARBA00023015"/>
    </source>
</evidence>
<dbReference type="RefSeq" id="WP_176530857.1">
    <property type="nucleotide sequence ID" value="NZ_CP088022.1"/>
</dbReference>
<protein>
    <submittedName>
        <fullName evidence="5">Helix-turn-helix transcriptional regulator</fullName>
    </submittedName>
</protein>
<keyword evidence="1" id="KW-0805">Transcription regulation</keyword>
<keyword evidence="3" id="KW-0804">Transcription</keyword>
<dbReference type="Gene3D" id="1.10.10.10">
    <property type="entry name" value="Winged helix-like DNA-binding domain superfamily/Winged helix DNA-binding domain"/>
    <property type="match status" value="1"/>
</dbReference>
<dbReference type="PANTHER" id="PTHR33204:SF18">
    <property type="entry name" value="TRANSCRIPTIONAL REGULATORY PROTEIN"/>
    <property type="match status" value="1"/>
</dbReference>
<reference evidence="5" key="1">
    <citation type="submission" date="2020-06" db="EMBL/GenBank/DDBJ databases">
        <title>Whole Genome Sequence of Bradyrhizobium sp. Strain 66S1MB.</title>
        <authorList>
            <person name="Bromfield E."/>
            <person name="Cloutier S."/>
        </authorList>
    </citation>
    <scope>NUCLEOTIDE SEQUENCE</scope>
    <source>
        <strain evidence="5">66S1MB</strain>
    </source>
</reference>
<accession>A0A974ACF7</accession>
<evidence type="ECO:0000313" key="5">
    <source>
        <dbReference type="EMBL" id="NVL07109.1"/>
    </source>
</evidence>
<comment type="caution">
    <text evidence="5">The sequence shown here is derived from an EMBL/GenBank/DDBJ whole genome shotgun (WGS) entry which is preliminary data.</text>
</comment>
<dbReference type="SUPFAM" id="SSF46785">
    <property type="entry name" value="Winged helix' DNA-binding domain"/>
    <property type="match status" value="1"/>
</dbReference>